<feature type="transmembrane region" description="Helical" evidence="1">
    <location>
        <begin position="66"/>
        <end position="84"/>
    </location>
</feature>
<dbReference type="InterPro" id="IPR045594">
    <property type="entry name" value="DUF6460"/>
</dbReference>
<keyword evidence="1" id="KW-0472">Membrane</keyword>
<sequence length="88" mass="10092">MSDQVNRFLGDSPGRTVVKLIIVSLVVGFVMKFFGWRPLDFLYGLRRFFVDLWHSGFAALGEFGDYVLLGASIVIPIFIILRLFNYRS</sequence>
<proteinExistence type="predicted"/>
<evidence type="ECO:0000259" key="2">
    <source>
        <dbReference type="Pfam" id="PF20061"/>
    </source>
</evidence>
<reference evidence="4" key="1">
    <citation type="submission" date="2016-08" db="EMBL/GenBank/DDBJ databases">
        <authorList>
            <person name="Varghese N."/>
            <person name="Submissions Spin"/>
        </authorList>
    </citation>
    <scope>NUCLEOTIDE SEQUENCE [LARGE SCALE GENOMIC DNA]</scope>
    <source>
        <strain evidence="4">HAMBI 2975</strain>
    </source>
</reference>
<accession>A0A1C3UQL8</accession>
<keyword evidence="4" id="KW-1185">Reference proteome</keyword>
<evidence type="ECO:0000313" key="4">
    <source>
        <dbReference type="Proteomes" id="UP000199101"/>
    </source>
</evidence>
<protein>
    <recommendedName>
        <fullName evidence="2">DUF6460 domain-containing protein</fullName>
    </recommendedName>
</protein>
<dbReference type="EMBL" id="FMAG01000002">
    <property type="protein sequence ID" value="SCB17749.1"/>
    <property type="molecule type" value="Genomic_DNA"/>
</dbReference>
<evidence type="ECO:0000313" key="3">
    <source>
        <dbReference type="EMBL" id="SCB17749.1"/>
    </source>
</evidence>
<name>A0A1C3UQL8_9HYPH</name>
<feature type="transmembrane region" description="Helical" evidence="1">
    <location>
        <begin position="17"/>
        <end position="36"/>
    </location>
</feature>
<keyword evidence="1" id="KW-0812">Transmembrane</keyword>
<dbReference type="Proteomes" id="UP000199101">
    <property type="component" value="Unassembled WGS sequence"/>
</dbReference>
<gene>
    <name evidence="3" type="ORF">GA0061103_2474</name>
</gene>
<dbReference type="OrthoDB" id="8480887at2"/>
<dbReference type="STRING" id="410764.GA0061103_2474"/>
<dbReference type="RefSeq" id="WP_092708949.1">
    <property type="nucleotide sequence ID" value="NZ_FMAG01000002.1"/>
</dbReference>
<dbReference type="AlphaFoldDB" id="A0A1C3UQL8"/>
<dbReference type="Pfam" id="PF20061">
    <property type="entry name" value="DUF6460"/>
    <property type="match status" value="1"/>
</dbReference>
<feature type="domain" description="DUF6460" evidence="2">
    <location>
        <begin position="52"/>
        <end position="87"/>
    </location>
</feature>
<keyword evidence="1" id="KW-1133">Transmembrane helix</keyword>
<evidence type="ECO:0000256" key="1">
    <source>
        <dbReference type="SAM" id="Phobius"/>
    </source>
</evidence>
<organism evidence="3 4">
    <name type="scientific">Rhizobium multihospitium</name>
    <dbReference type="NCBI Taxonomy" id="410764"/>
    <lineage>
        <taxon>Bacteria</taxon>
        <taxon>Pseudomonadati</taxon>
        <taxon>Pseudomonadota</taxon>
        <taxon>Alphaproteobacteria</taxon>
        <taxon>Hyphomicrobiales</taxon>
        <taxon>Rhizobiaceae</taxon>
        <taxon>Rhizobium/Agrobacterium group</taxon>
        <taxon>Rhizobium</taxon>
    </lineage>
</organism>